<evidence type="ECO:0000313" key="3">
    <source>
        <dbReference type="Proteomes" id="UP001520654"/>
    </source>
</evidence>
<dbReference type="EMBL" id="JAINUL010000003">
    <property type="protein sequence ID" value="MCC0100747.1"/>
    <property type="molecule type" value="Genomic_DNA"/>
</dbReference>
<dbReference type="RefSeq" id="WP_229345854.1">
    <property type="nucleotide sequence ID" value="NZ_JAINUL010000003.1"/>
</dbReference>
<sequence>MSGDFTQEWGSERARVADQAAMRLNSAPAADGGGGDGGTFASTPAQKRSAANTIETELEPNTKKATEYADESTNTAVKGFDGWDAAAGLKKVADTWDRQVKVLMGRLGSEKGSLRGASGLFVQNDLGTGDGFRPLGSQSKLNGL</sequence>
<evidence type="ECO:0000256" key="1">
    <source>
        <dbReference type="SAM" id="MobiDB-lite"/>
    </source>
</evidence>
<proteinExistence type="predicted"/>
<accession>A0ABS8EJR2</accession>
<protein>
    <submittedName>
        <fullName evidence="2">Uncharacterized protein</fullName>
    </submittedName>
</protein>
<gene>
    <name evidence="2" type="ORF">K7B10_39560</name>
</gene>
<reference evidence="2 3" key="1">
    <citation type="submission" date="2021-08" db="EMBL/GenBank/DDBJ databases">
        <title>Genomic Architecture of Streptomyces flavotricini NGL1 and Streptomyces erythrochromogenes HMS4 With Differential Plant Beneficial attributes and laccase production capabilities.</title>
        <authorList>
            <person name="Salwan R."/>
            <person name="Kaur R."/>
            <person name="Sharma V."/>
        </authorList>
    </citation>
    <scope>NUCLEOTIDE SEQUENCE [LARGE SCALE GENOMIC DNA]</scope>
    <source>
        <strain evidence="2 3">NGL1</strain>
    </source>
</reference>
<name>A0ABS8EJR2_9ACTN</name>
<comment type="caution">
    <text evidence="2">The sequence shown here is derived from an EMBL/GenBank/DDBJ whole genome shotgun (WGS) entry which is preliminary data.</text>
</comment>
<keyword evidence="3" id="KW-1185">Reference proteome</keyword>
<dbReference type="Proteomes" id="UP001520654">
    <property type="component" value="Unassembled WGS sequence"/>
</dbReference>
<evidence type="ECO:0000313" key="2">
    <source>
        <dbReference type="EMBL" id="MCC0100747.1"/>
    </source>
</evidence>
<organism evidence="2 3">
    <name type="scientific">Streptomyces flavotricini</name>
    <dbReference type="NCBI Taxonomy" id="66888"/>
    <lineage>
        <taxon>Bacteria</taxon>
        <taxon>Bacillati</taxon>
        <taxon>Actinomycetota</taxon>
        <taxon>Actinomycetes</taxon>
        <taxon>Kitasatosporales</taxon>
        <taxon>Streptomycetaceae</taxon>
        <taxon>Streptomyces</taxon>
    </lineage>
</organism>
<feature type="compositionally biased region" description="Polar residues" evidence="1">
    <location>
        <begin position="40"/>
        <end position="55"/>
    </location>
</feature>
<feature type="region of interest" description="Disordered" evidence="1">
    <location>
        <begin position="1"/>
        <end position="56"/>
    </location>
</feature>